<comment type="caution">
    <text evidence="5">The sequence shown here is derived from an EMBL/GenBank/DDBJ whole genome shotgun (WGS) entry which is preliminary data.</text>
</comment>
<reference evidence="5 6" key="1">
    <citation type="submission" date="2020-09" db="EMBL/GenBank/DDBJ databases">
        <title>Pseudoxanthomonas sp. CAU 1598 isolated from sand of Yaerae Beach.</title>
        <authorList>
            <person name="Kim W."/>
        </authorList>
    </citation>
    <scope>NUCLEOTIDE SEQUENCE [LARGE SCALE GENOMIC DNA]</scope>
    <source>
        <strain evidence="5 6">CAU 1598</strain>
    </source>
</reference>
<dbReference type="InterPro" id="IPR043128">
    <property type="entry name" value="Rev_trsase/Diguanyl_cyclase"/>
</dbReference>
<dbReference type="Pfam" id="PF00990">
    <property type="entry name" value="GGDEF"/>
    <property type="match status" value="1"/>
</dbReference>
<evidence type="ECO:0000313" key="5">
    <source>
        <dbReference type="EMBL" id="MBD8525065.1"/>
    </source>
</evidence>
<dbReference type="Gene3D" id="6.10.340.10">
    <property type="match status" value="1"/>
</dbReference>
<dbReference type="GO" id="GO:0016020">
    <property type="term" value="C:membrane"/>
    <property type="evidence" value="ECO:0007669"/>
    <property type="project" value="InterPro"/>
</dbReference>
<dbReference type="AlphaFoldDB" id="A0AAW3ZI25"/>
<keyword evidence="2" id="KW-0472">Membrane</keyword>
<keyword evidence="2" id="KW-0812">Transmembrane</keyword>
<dbReference type="InterPro" id="IPR052163">
    <property type="entry name" value="DGC-Regulatory_Protein"/>
</dbReference>
<keyword evidence="2" id="KW-1133">Transmembrane helix</keyword>
<dbReference type="Pfam" id="PF05228">
    <property type="entry name" value="CHASE4"/>
    <property type="match status" value="1"/>
</dbReference>
<dbReference type="PANTHER" id="PTHR46663:SF2">
    <property type="entry name" value="GGDEF DOMAIN-CONTAINING PROTEIN"/>
    <property type="match status" value="1"/>
</dbReference>
<keyword evidence="6" id="KW-1185">Reference proteome</keyword>
<dbReference type="Pfam" id="PF00672">
    <property type="entry name" value="HAMP"/>
    <property type="match status" value="1"/>
</dbReference>
<feature type="domain" description="HAMP" evidence="3">
    <location>
        <begin position="301"/>
        <end position="355"/>
    </location>
</feature>
<evidence type="ECO:0000259" key="3">
    <source>
        <dbReference type="PROSITE" id="PS50885"/>
    </source>
</evidence>
<dbReference type="SMART" id="SM00304">
    <property type="entry name" value="HAMP"/>
    <property type="match status" value="1"/>
</dbReference>
<feature type="domain" description="GGDEF" evidence="4">
    <location>
        <begin position="549"/>
        <end position="683"/>
    </location>
</feature>
<dbReference type="GO" id="GO:0007165">
    <property type="term" value="P:signal transduction"/>
    <property type="evidence" value="ECO:0007669"/>
    <property type="project" value="InterPro"/>
</dbReference>
<name>A0AAW3ZI25_9GAMM</name>
<dbReference type="PROSITE" id="PS50887">
    <property type="entry name" value="GGDEF"/>
    <property type="match status" value="1"/>
</dbReference>
<dbReference type="NCBIfam" id="TIGR00254">
    <property type="entry name" value="GGDEF"/>
    <property type="match status" value="1"/>
</dbReference>
<dbReference type="CDD" id="cd06225">
    <property type="entry name" value="HAMP"/>
    <property type="match status" value="1"/>
</dbReference>
<accession>A0AAW3ZI25</accession>
<sequence length="689" mass="76367">MSRQAWGLEMTLNSKIGLSLVLPMLVGLALIGWQIQHQLLDRFQRLEAAELQQQHERLEQAIEADLDALKRLTRDWGEFDDTYAYMRGDNPDYIDANIDFDGLLNLQLDALALVDAEHRLREGFRPDHQNEVMASLSPEVEAAISRATVLLAEASNGAGVIVAGDRVLALGLSEVLTTEGEGPANGYVVMARYLDGGAVERLASRIRSEVDFEPLEAARLSSAEEMQALNTLHYLQRPLGEDKIASFSLLRGLDGEPALLMRVLMRRDILRQGEDAIGTLLVGAALGYLSLVLAVFVALRWIAVRRIQRVGSELQRIADDADLERKQVSVHGRDEIAQLAVSINQLLQRLVEAFRERHRLSERQRKLNALLVQIATDESLAGGDAQTLCGVLQGPLNTEIGLDHWSLWLCDAEGHYQCLSESDQRFEDSAHHAMLAARLADRPAGVDPYPLTTTEQPLEQLAFGFQVDGRQGALVAACRHQTGAEHPEDIAFLSAATQLIERSLNNHYQHQREQRLRRESELDPLTQLANRSKFELELSTALRRLEGASCLAVLFIDLDRFKPINDEYGHAVGDAVLREVSVRLRAATREADLVGRLGGDEFVILLRSVRDQQALQRVAEKVLQALCRPMELGELPALSIGASIGAALAPLHGRDPKGLLDLADQAMYRAKRSESMHFALADLPPRDPP</sequence>
<dbReference type="SMART" id="SM00267">
    <property type="entry name" value="GGDEF"/>
    <property type="match status" value="1"/>
</dbReference>
<dbReference type="CDD" id="cd01949">
    <property type="entry name" value="GGDEF"/>
    <property type="match status" value="1"/>
</dbReference>
<feature type="transmembrane region" description="Helical" evidence="2">
    <location>
        <begin position="276"/>
        <end position="303"/>
    </location>
</feature>
<dbReference type="InterPro" id="IPR000160">
    <property type="entry name" value="GGDEF_dom"/>
</dbReference>
<dbReference type="PANTHER" id="PTHR46663">
    <property type="entry name" value="DIGUANYLATE CYCLASE DGCT-RELATED"/>
    <property type="match status" value="1"/>
</dbReference>
<feature type="transmembrane region" description="Helical" evidence="2">
    <location>
        <begin position="16"/>
        <end position="35"/>
    </location>
</feature>
<proteinExistence type="predicted"/>
<gene>
    <name evidence="5" type="ORF">IFO71_04855</name>
</gene>
<organism evidence="5 6">
    <name type="scientific">Pseudomarimonas arenosa</name>
    <dbReference type="NCBI Taxonomy" id="2774145"/>
    <lineage>
        <taxon>Bacteria</taxon>
        <taxon>Pseudomonadati</taxon>
        <taxon>Pseudomonadota</taxon>
        <taxon>Gammaproteobacteria</taxon>
        <taxon>Lysobacterales</taxon>
        <taxon>Lysobacteraceae</taxon>
        <taxon>Pseudomarimonas</taxon>
    </lineage>
</organism>
<evidence type="ECO:0000256" key="1">
    <source>
        <dbReference type="SAM" id="Coils"/>
    </source>
</evidence>
<dbReference type="PROSITE" id="PS50885">
    <property type="entry name" value="HAMP"/>
    <property type="match status" value="1"/>
</dbReference>
<dbReference type="RefSeq" id="WP_192028410.1">
    <property type="nucleotide sequence ID" value="NZ_JACYTR010000006.1"/>
</dbReference>
<keyword evidence="1" id="KW-0175">Coiled coil</keyword>
<evidence type="ECO:0000313" key="6">
    <source>
        <dbReference type="Proteomes" id="UP000613768"/>
    </source>
</evidence>
<dbReference type="Proteomes" id="UP000613768">
    <property type="component" value="Unassembled WGS sequence"/>
</dbReference>
<dbReference type="InterPro" id="IPR003660">
    <property type="entry name" value="HAMP_dom"/>
</dbReference>
<evidence type="ECO:0000256" key="2">
    <source>
        <dbReference type="SAM" id="Phobius"/>
    </source>
</evidence>
<dbReference type="InterPro" id="IPR007892">
    <property type="entry name" value="CHASE4"/>
</dbReference>
<protein>
    <submittedName>
        <fullName evidence="5">Diguanylate cyclase</fullName>
    </submittedName>
</protein>
<feature type="coiled-coil region" evidence="1">
    <location>
        <begin position="41"/>
        <end position="75"/>
    </location>
</feature>
<dbReference type="SUPFAM" id="SSF55073">
    <property type="entry name" value="Nucleotide cyclase"/>
    <property type="match status" value="1"/>
</dbReference>
<dbReference type="Gene3D" id="3.30.70.270">
    <property type="match status" value="1"/>
</dbReference>
<dbReference type="EMBL" id="JACYTR010000006">
    <property type="protein sequence ID" value="MBD8525065.1"/>
    <property type="molecule type" value="Genomic_DNA"/>
</dbReference>
<dbReference type="InterPro" id="IPR029787">
    <property type="entry name" value="Nucleotide_cyclase"/>
</dbReference>
<evidence type="ECO:0000259" key="4">
    <source>
        <dbReference type="PROSITE" id="PS50887"/>
    </source>
</evidence>